<sequence length="408" mass="45937">MRERHESEQTTFSRRSFLKMLGIGGAGVAIGASGVGSIWSLKSAFDTPEDEPHQAYEFHGKVQPGITTPHQKNINLAVLDLKTSEVESVKRMFKDWTEYSKAMMQGKLVGSNNSNALLPPKDTGEAMGLDANRLTLSFGVSSSFMKKLNLEDKMLNTWKELPHFPGDQLSKAFTGGDIFIQACANDPQVAFHAIHNLIRPYYDTVKVRWSETGFVSGKAKETPRNVMAFKDGTENPRNTHDYKQHVFIEDGWAKYATYCVLRKIQIHIETWDRTSLEEQEATFGRHRDSGAPLGKKDEYDTLDLDAKDDQGQPTIPKDAHARLAKESKQHILRRAYNYMRGTSEDTGNYDTGLLFISFQKDPQQFIDIQNKLGSVDKLNEYITHRGSGLFLMLPGVRKGGYLGDTLFS</sequence>
<gene>
    <name evidence="17" type="primary">efeB</name>
    <name evidence="17" type="ORF">N9R04_00845</name>
</gene>
<evidence type="ECO:0000256" key="7">
    <source>
        <dbReference type="ARBA" id="ARBA00023004"/>
    </source>
</evidence>
<dbReference type="PANTHER" id="PTHR30521">
    <property type="entry name" value="DEFERROCHELATASE/PEROXIDASE"/>
    <property type="match status" value="1"/>
</dbReference>
<dbReference type="EC" id="1.11.1.-" evidence="13"/>
<evidence type="ECO:0000256" key="12">
    <source>
        <dbReference type="ARBA" id="ARBA00048856"/>
    </source>
</evidence>
<dbReference type="InterPro" id="IPR011008">
    <property type="entry name" value="Dimeric_a/b-barrel"/>
</dbReference>
<dbReference type="PROSITE" id="PS51318">
    <property type="entry name" value="TAT"/>
    <property type="match status" value="1"/>
</dbReference>
<keyword evidence="3 13" id="KW-0349">Heme</keyword>
<comment type="catalytic activity">
    <reaction evidence="12">
        <text>heme b + 2 H(+) = protoporphyrin IX + Fe(2+)</text>
        <dbReference type="Rhea" id="RHEA:22584"/>
        <dbReference type="ChEBI" id="CHEBI:15378"/>
        <dbReference type="ChEBI" id="CHEBI:29033"/>
        <dbReference type="ChEBI" id="CHEBI:57306"/>
        <dbReference type="ChEBI" id="CHEBI:60344"/>
        <dbReference type="EC" id="4.98.1.1"/>
    </reaction>
    <physiologicalReaction direction="left-to-right" evidence="12">
        <dbReference type="Rhea" id="RHEA:22585"/>
    </physiologicalReaction>
</comment>
<dbReference type="EMBL" id="JAOPKZ010000001">
    <property type="protein sequence ID" value="MCU5745267.1"/>
    <property type="molecule type" value="Genomic_DNA"/>
</dbReference>
<dbReference type="InterPro" id="IPR006313">
    <property type="entry name" value="EfeB/EfeN"/>
</dbReference>
<evidence type="ECO:0000256" key="5">
    <source>
        <dbReference type="ARBA" id="ARBA00022729"/>
    </source>
</evidence>
<evidence type="ECO:0000256" key="6">
    <source>
        <dbReference type="ARBA" id="ARBA00023002"/>
    </source>
</evidence>
<feature type="domain" description="Dyp-type peroxidase N-terminal" evidence="15">
    <location>
        <begin position="63"/>
        <end position="214"/>
    </location>
</feature>
<evidence type="ECO:0000256" key="3">
    <source>
        <dbReference type="ARBA" id="ARBA00022617"/>
    </source>
</evidence>
<comment type="caution">
    <text evidence="17">The sequence shown here is derived from an EMBL/GenBank/DDBJ whole genome shotgun (WGS) entry which is preliminary data.</text>
</comment>
<keyword evidence="4 13" id="KW-0479">Metal-binding</keyword>
<dbReference type="Pfam" id="PF04261">
    <property type="entry name" value="Dyp_perox_N"/>
    <property type="match status" value="1"/>
</dbReference>
<keyword evidence="7 13" id="KW-0408">Iron</keyword>
<keyword evidence="14" id="KW-1133">Transmembrane helix</keyword>
<dbReference type="Pfam" id="PF20628">
    <property type="entry name" value="Dyp_perox_C"/>
    <property type="match status" value="1"/>
</dbReference>
<accession>A0ABT2QMR6</accession>
<dbReference type="GO" id="GO:0016829">
    <property type="term" value="F:lyase activity"/>
    <property type="evidence" value="ECO:0007669"/>
    <property type="project" value="UniProtKB-KW"/>
</dbReference>
<reference evidence="17 18" key="1">
    <citation type="journal article" date="2023" name="Int. J. Syst. Evol. Microbiol.">
        <title>Streptococcus sciuri sp. nov., Staphylococcus marylandisciuri sp. nov. and Staphylococcus americanisciuri sp. nov., isolated from faeces of eastern grey squirrel (Sciurus carolinensis).</title>
        <authorList>
            <person name="Volokhov D.V."/>
            <person name="Zagorodnyaya T.A."/>
            <person name="Furtak V.A."/>
            <person name="Nattanmai G."/>
            <person name="Randall L."/>
            <person name="Jose S."/>
            <person name="Gao Y."/>
            <person name="Eisenberg T."/>
            <person name="Delmonte P."/>
            <person name="Blom J."/>
            <person name="Mitchell K.K."/>
        </authorList>
    </citation>
    <scope>NUCLEOTIDE SEQUENCE [LARGE SCALE GENOMIC DNA]</scope>
    <source>
        <strain evidence="17 18">SQ8-PEA</strain>
    </source>
</reference>
<comment type="similarity">
    <text evidence="9 13">Belongs to the DyP-type peroxidase family.</text>
</comment>
<dbReference type="NCBIfam" id="TIGR01409">
    <property type="entry name" value="TAT_signal_seq"/>
    <property type="match status" value="1"/>
</dbReference>
<evidence type="ECO:0000259" key="15">
    <source>
        <dbReference type="Pfam" id="PF04261"/>
    </source>
</evidence>
<evidence type="ECO:0000256" key="9">
    <source>
        <dbReference type="ARBA" id="ARBA00025737"/>
    </source>
</evidence>
<keyword evidence="14" id="KW-0812">Transmembrane</keyword>
<dbReference type="PROSITE" id="PS51404">
    <property type="entry name" value="DYP_PEROXIDASE"/>
    <property type="match status" value="1"/>
</dbReference>
<protein>
    <recommendedName>
        <fullName evidence="10 13">Deferrochelatase</fullName>
        <ecNumber evidence="13">1.11.1.-</ecNumber>
    </recommendedName>
    <alternativeName>
        <fullName evidence="11 13">Peroxidase EfeB</fullName>
    </alternativeName>
</protein>
<evidence type="ECO:0000256" key="2">
    <source>
        <dbReference type="ARBA" id="ARBA00022559"/>
    </source>
</evidence>
<evidence type="ECO:0000313" key="17">
    <source>
        <dbReference type="EMBL" id="MCU5745267.1"/>
    </source>
</evidence>
<dbReference type="InterPro" id="IPR006314">
    <property type="entry name" value="Dyp_peroxidase"/>
</dbReference>
<dbReference type="NCBIfam" id="TIGR01412">
    <property type="entry name" value="tat_substr_1"/>
    <property type="match status" value="1"/>
</dbReference>
<keyword evidence="18" id="KW-1185">Reference proteome</keyword>
<dbReference type="Proteomes" id="UP001209553">
    <property type="component" value="Unassembled WGS sequence"/>
</dbReference>
<dbReference type="InterPro" id="IPR048327">
    <property type="entry name" value="Dyp_perox_N"/>
</dbReference>
<evidence type="ECO:0000256" key="1">
    <source>
        <dbReference type="ARBA" id="ARBA00004196"/>
    </source>
</evidence>
<dbReference type="InterPro" id="IPR019546">
    <property type="entry name" value="TAT_signal_bac_arc"/>
</dbReference>
<evidence type="ECO:0000256" key="13">
    <source>
        <dbReference type="RuleBase" id="RU365017"/>
    </source>
</evidence>
<keyword evidence="6 13" id="KW-0560">Oxidoreductase</keyword>
<evidence type="ECO:0000256" key="11">
    <source>
        <dbReference type="ARBA" id="ARBA00033775"/>
    </source>
</evidence>
<keyword evidence="14" id="KW-0472">Membrane</keyword>
<evidence type="ECO:0000256" key="14">
    <source>
        <dbReference type="SAM" id="Phobius"/>
    </source>
</evidence>
<comment type="subcellular location">
    <subcellularLocation>
        <location evidence="1">Cell envelope</location>
    </subcellularLocation>
</comment>
<dbReference type="SUPFAM" id="SSF54909">
    <property type="entry name" value="Dimeric alpha+beta barrel"/>
    <property type="match status" value="1"/>
</dbReference>
<dbReference type="NCBIfam" id="TIGR01413">
    <property type="entry name" value="Dyp_perox_fam"/>
    <property type="match status" value="1"/>
</dbReference>
<evidence type="ECO:0000256" key="10">
    <source>
        <dbReference type="ARBA" id="ARBA00033771"/>
    </source>
</evidence>
<dbReference type="RefSeq" id="WP_262853660.1">
    <property type="nucleotide sequence ID" value="NZ_JAOPKZ010000001.1"/>
</dbReference>
<keyword evidence="8 17" id="KW-0456">Lyase</keyword>
<evidence type="ECO:0000256" key="8">
    <source>
        <dbReference type="ARBA" id="ARBA00023239"/>
    </source>
</evidence>
<keyword evidence="5" id="KW-0732">Signal</keyword>
<evidence type="ECO:0000313" key="18">
    <source>
        <dbReference type="Proteomes" id="UP001209553"/>
    </source>
</evidence>
<dbReference type="PANTHER" id="PTHR30521:SF4">
    <property type="entry name" value="DEFERROCHELATASE"/>
    <property type="match status" value="1"/>
</dbReference>
<comment type="function">
    <text evidence="13">Involved in the recovery of exogenous heme iron. Extracts iron from heme while preserving the protoporphyrin ring intact.</text>
</comment>
<dbReference type="InterPro" id="IPR048328">
    <property type="entry name" value="Dyp_perox_C"/>
</dbReference>
<feature type="domain" description="Dyp-type peroxidase C-terminal" evidence="16">
    <location>
        <begin position="222"/>
        <end position="396"/>
    </location>
</feature>
<feature type="transmembrane region" description="Helical" evidence="14">
    <location>
        <begin position="21"/>
        <end position="41"/>
    </location>
</feature>
<dbReference type="InterPro" id="IPR006311">
    <property type="entry name" value="TAT_signal"/>
</dbReference>
<proteinExistence type="inferred from homology"/>
<evidence type="ECO:0000256" key="4">
    <source>
        <dbReference type="ARBA" id="ARBA00022723"/>
    </source>
</evidence>
<comment type="cofactor">
    <cofactor evidence="13">
        <name>heme b</name>
        <dbReference type="ChEBI" id="CHEBI:60344"/>
    </cofactor>
    <text evidence="13">Binds 1 heme b (iron(II)-protoporphyrin IX) group non-covalently per subunit.</text>
</comment>
<organism evidence="17 18">
    <name type="scientific">Staphylococcus marylandisciuri</name>
    <dbReference type="NCBI Taxonomy" id="2981529"/>
    <lineage>
        <taxon>Bacteria</taxon>
        <taxon>Bacillati</taxon>
        <taxon>Bacillota</taxon>
        <taxon>Bacilli</taxon>
        <taxon>Bacillales</taxon>
        <taxon>Staphylococcaceae</taxon>
        <taxon>Staphylococcus</taxon>
    </lineage>
</organism>
<evidence type="ECO:0000259" key="16">
    <source>
        <dbReference type="Pfam" id="PF20628"/>
    </source>
</evidence>
<keyword evidence="2 13" id="KW-0575">Peroxidase</keyword>
<name>A0ABT2QMR6_9STAP</name>